<dbReference type="KEGG" id="ckp:ckrop_1624"/>
<dbReference type="HOGENOM" id="CLU_078758_1_0_11"/>
<sequence length="160" mass="17410">MAQTSIHTTIVGRLTADPEVRYTNDGKPVASFTIASSQRVYNKQAGQWEDGEATFLGCTAWRKLAEGVATLHKGQRVVAVGVLKQRRWETQDGQKRSKLELTADEVGTSVLFSGDKNGGNTKQPRNQNNNPSNGNGWNNTTLASDGWNAGGFNTDDEPPF</sequence>
<dbReference type="Gene3D" id="2.40.50.140">
    <property type="entry name" value="Nucleic acid-binding proteins"/>
    <property type="match status" value="1"/>
</dbReference>
<comment type="caution">
    <text evidence="2">Lacks conserved residue(s) required for the propagation of feature annotation.</text>
</comment>
<dbReference type="STRING" id="645127.ckrop_1624"/>
<name>C4LKJ5_CORK4</name>
<dbReference type="eggNOG" id="COG0629">
    <property type="taxonomic scope" value="Bacteria"/>
</dbReference>
<dbReference type="EMBL" id="CP001620">
    <property type="protein sequence ID" value="ACR18350.1"/>
    <property type="molecule type" value="Genomic_DNA"/>
</dbReference>
<gene>
    <name evidence="5" type="ordered locus">ckrop_1624</name>
</gene>
<proteinExistence type="inferred from homology"/>
<dbReference type="HAMAP" id="MF_00984">
    <property type="entry name" value="SSB"/>
    <property type="match status" value="1"/>
</dbReference>
<evidence type="ECO:0000256" key="1">
    <source>
        <dbReference type="ARBA" id="ARBA00023125"/>
    </source>
</evidence>
<reference evidence="5 6" key="1">
    <citation type="journal article" date="2008" name="J. Biotechnol.">
        <title>Ultrafast pyrosequencing of Corynebacterium kroppenstedtii DSM44385 revealed insights into the physiology of a lipophilic corynebacterium that lacks mycolic acids.</title>
        <authorList>
            <person name="Tauch A."/>
            <person name="Schneider J."/>
            <person name="Szczepanowski R."/>
            <person name="Tilker A."/>
            <person name="Viehoever P."/>
            <person name="Gartemann K.-H."/>
            <person name="Arnold W."/>
            <person name="Blom J."/>
            <person name="Brinkrolf K."/>
            <person name="Brune I."/>
            <person name="Goetker S."/>
            <person name="Weisshaar B."/>
            <person name="Goesmann A."/>
            <person name="Droege M."/>
            <person name="Puehler A."/>
        </authorList>
    </citation>
    <scope>NUCLEOTIDE SEQUENCE [LARGE SCALE GENOMIC DNA]</scope>
    <source>
        <strain evidence="6">DSM 44385 / JCM 11950 / CIP 105744 / CCUG 35717</strain>
    </source>
</reference>
<accession>C4LKJ5</accession>
<dbReference type="SUPFAM" id="SSF50249">
    <property type="entry name" value="Nucleic acid-binding proteins"/>
    <property type="match status" value="1"/>
</dbReference>
<evidence type="ECO:0000313" key="6">
    <source>
        <dbReference type="Proteomes" id="UP000001473"/>
    </source>
</evidence>
<dbReference type="NCBIfam" id="TIGR00621">
    <property type="entry name" value="ssb"/>
    <property type="match status" value="1"/>
</dbReference>
<dbReference type="RefSeq" id="WP_012732237.1">
    <property type="nucleotide sequence ID" value="NC_012704.1"/>
</dbReference>
<dbReference type="GO" id="GO:0009295">
    <property type="term" value="C:nucleoid"/>
    <property type="evidence" value="ECO:0007669"/>
    <property type="project" value="TreeGrafter"/>
</dbReference>
<keyword evidence="6" id="KW-1185">Reference proteome</keyword>
<evidence type="ECO:0000313" key="5">
    <source>
        <dbReference type="EMBL" id="ACR18350.1"/>
    </source>
</evidence>
<dbReference type="OrthoDB" id="4427276at2"/>
<comment type="subunit">
    <text evidence="2">Homotetramer.</text>
</comment>
<dbReference type="CDD" id="cd04496">
    <property type="entry name" value="SSB_OBF"/>
    <property type="match status" value="1"/>
</dbReference>
<dbReference type="InterPro" id="IPR011344">
    <property type="entry name" value="ssDNA-bd"/>
</dbReference>
<dbReference type="PANTHER" id="PTHR10302:SF27">
    <property type="entry name" value="SINGLE-STRANDED DNA-BINDING PROTEIN"/>
    <property type="match status" value="1"/>
</dbReference>
<feature type="compositionally biased region" description="Low complexity" evidence="4">
    <location>
        <begin position="126"/>
        <end position="139"/>
    </location>
</feature>
<evidence type="ECO:0000256" key="4">
    <source>
        <dbReference type="SAM" id="MobiDB-lite"/>
    </source>
</evidence>
<dbReference type="GO" id="GO:0003697">
    <property type="term" value="F:single-stranded DNA binding"/>
    <property type="evidence" value="ECO:0007669"/>
    <property type="project" value="UniProtKB-UniRule"/>
</dbReference>
<dbReference type="GO" id="GO:0006260">
    <property type="term" value="P:DNA replication"/>
    <property type="evidence" value="ECO:0007669"/>
    <property type="project" value="InterPro"/>
</dbReference>
<feature type="region of interest" description="Disordered" evidence="4">
    <location>
        <begin position="109"/>
        <end position="160"/>
    </location>
</feature>
<evidence type="ECO:0000256" key="2">
    <source>
        <dbReference type="HAMAP-Rule" id="MF_00984"/>
    </source>
</evidence>
<dbReference type="Pfam" id="PF00436">
    <property type="entry name" value="SSB"/>
    <property type="match status" value="1"/>
</dbReference>
<dbReference type="PROSITE" id="PS50935">
    <property type="entry name" value="SSB"/>
    <property type="match status" value="1"/>
</dbReference>
<keyword evidence="1 2" id="KW-0238">DNA-binding</keyword>
<organism evidence="5 6">
    <name type="scientific">Corynebacterium kroppenstedtii (strain DSM 44385 / JCM 11950 / CIP 105744 / CCUG 35717)</name>
    <dbReference type="NCBI Taxonomy" id="645127"/>
    <lineage>
        <taxon>Bacteria</taxon>
        <taxon>Bacillati</taxon>
        <taxon>Actinomycetota</taxon>
        <taxon>Actinomycetes</taxon>
        <taxon>Mycobacteriales</taxon>
        <taxon>Corynebacteriaceae</taxon>
        <taxon>Corynebacterium</taxon>
    </lineage>
</organism>
<dbReference type="InterPro" id="IPR000424">
    <property type="entry name" value="Primosome_PriB/ssb"/>
</dbReference>
<dbReference type="InterPro" id="IPR012340">
    <property type="entry name" value="NA-bd_OB-fold"/>
</dbReference>
<protein>
    <recommendedName>
        <fullName evidence="2 3">Single-stranded DNA-binding protein</fullName>
        <shortName evidence="2">SSB</shortName>
    </recommendedName>
</protein>
<dbReference type="AlphaFoldDB" id="C4LKJ5"/>
<dbReference type="PANTHER" id="PTHR10302">
    <property type="entry name" value="SINGLE-STRANDED DNA-BINDING PROTEIN"/>
    <property type="match status" value="1"/>
</dbReference>
<evidence type="ECO:0000256" key="3">
    <source>
        <dbReference type="RuleBase" id="RU000524"/>
    </source>
</evidence>
<dbReference type="Proteomes" id="UP000001473">
    <property type="component" value="Chromosome"/>
</dbReference>